<comment type="subunit">
    <text evidence="5">Homodimer. Homodimerization may be required to stabilize the binding of ScpA to the Smc head domains. Component of a cohesin-like complex composed of ScpA, ScpB and the Smc homodimer, in which ScpA and ScpB bind to the head domain of Smc. The presence of the three proteins is required for the association of the complex with DNA.</text>
</comment>
<dbReference type="EMBL" id="JBHSSL010000112">
    <property type="protein sequence ID" value="MFC6171514.1"/>
    <property type="molecule type" value="Genomic_DNA"/>
</dbReference>
<reference evidence="7" key="1">
    <citation type="journal article" date="2019" name="Int. J. Syst. Evol. Microbiol.">
        <title>The Global Catalogue of Microorganisms (GCM) 10K type strain sequencing project: providing services to taxonomists for standard genome sequencing and annotation.</title>
        <authorList>
            <consortium name="The Broad Institute Genomics Platform"/>
            <consortium name="The Broad Institute Genome Sequencing Center for Infectious Disease"/>
            <person name="Wu L."/>
            <person name="Ma J."/>
        </authorList>
    </citation>
    <scope>NUCLEOTIDE SEQUENCE [LARGE SCALE GENOMIC DNA]</scope>
    <source>
        <strain evidence="7">CCM 8904</strain>
    </source>
</reference>
<keyword evidence="1 5" id="KW-0963">Cytoplasm</keyword>
<sequence length="195" mass="21736">MTAELESLLYVAGDDGVSLDEFDHLLTASRATIKRALAAFADQLRADTQRGLVLFQFGERYKMVTKKVYADLIKRYFATPLTTNLSQASLETLAIITYQQPVTRIAIDEIRGVQSGGALQRLMLRKLIEERGRKNAPGRPILYGTSAFFMDYFGLKSLADLPPLPTAATPTDTTATNQDLFAQFEAQLKDKEENH</sequence>
<dbReference type="Gene3D" id="1.10.10.10">
    <property type="entry name" value="Winged helix-like DNA-binding domain superfamily/Winged helix DNA-binding domain"/>
    <property type="match status" value="2"/>
</dbReference>
<comment type="similarity">
    <text evidence="5">Belongs to the ScpB family.</text>
</comment>
<keyword evidence="4 5" id="KW-0131">Cell cycle</keyword>
<gene>
    <name evidence="5 6" type="primary">scpB</name>
    <name evidence="6" type="ORF">ACFQGP_13220</name>
</gene>
<organism evidence="6 7">
    <name type="scientific">Loigolactobacillus jiayinensis</name>
    <dbReference type="NCBI Taxonomy" id="2486016"/>
    <lineage>
        <taxon>Bacteria</taxon>
        <taxon>Bacillati</taxon>
        <taxon>Bacillota</taxon>
        <taxon>Bacilli</taxon>
        <taxon>Lactobacillales</taxon>
        <taxon>Lactobacillaceae</taxon>
        <taxon>Loigolactobacillus</taxon>
    </lineage>
</organism>
<evidence type="ECO:0000256" key="3">
    <source>
        <dbReference type="ARBA" id="ARBA00022829"/>
    </source>
</evidence>
<dbReference type="HAMAP" id="MF_01804">
    <property type="entry name" value="ScpB"/>
    <property type="match status" value="1"/>
</dbReference>
<dbReference type="NCBIfam" id="TIGR00281">
    <property type="entry name" value="SMC-Scp complex subunit ScpB"/>
    <property type="match status" value="1"/>
</dbReference>
<dbReference type="Proteomes" id="UP001596289">
    <property type="component" value="Unassembled WGS sequence"/>
</dbReference>
<dbReference type="Pfam" id="PF04079">
    <property type="entry name" value="SMC_ScpB"/>
    <property type="match status" value="1"/>
</dbReference>
<dbReference type="InterPro" id="IPR036390">
    <property type="entry name" value="WH_DNA-bd_sf"/>
</dbReference>
<name>A0ABW1RIY8_9LACO</name>
<evidence type="ECO:0000313" key="6">
    <source>
        <dbReference type="EMBL" id="MFC6171514.1"/>
    </source>
</evidence>
<evidence type="ECO:0000256" key="4">
    <source>
        <dbReference type="ARBA" id="ARBA00023306"/>
    </source>
</evidence>
<keyword evidence="2 5" id="KW-0132">Cell division</keyword>
<dbReference type="InterPro" id="IPR005234">
    <property type="entry name" value="ScpB_csome_segregation"/>
</dbReference>
<evidence type="ECO:0000313" key="7">
    <source>
        <dbReference type="Proteomes" id="UP001596289"/>
    </source>
</evidence>
<keyword evidence="3 5" id="KW-0159">Chromosome partition</keyword>
<comment type="subcellular location">
    <subcellularLocation>
        <location evidence="5">Cytoplasm</location>
    </subcellularLocation>
    <text evidence="5">Associated with two foci at the outer edges of the nucleoid region in young cells, and at four foci within both cell halves in older cells.</text>
</comment>
<dbReference type="PANTHER" id="PTHR34298:SF2">
    <property type="entry name" value="SEGREGATION AND CONDENSATION PROTEIN B"/>
    <property type="match status" value="1"/>
</dbReference>
<dbReference type="PIRSF" id="PIRSF019345">
    <property type="entry name" value="ScpB"/>
    <property type="match status" value="1"/>
</dbReference>
<comment type="caution">
    <text evidence="6">The sequence shown here is derived from an EMBL/GenBank/DDBJ whole genome shotgun (WGS) entry which is preliminary data.</text>
</comment>
<dbReference type="SUPFAM" id="SSF46785">
    <property type="entry name" value="Winged helix' DNA-binding domain"/>
    <property type="match status" value="2"/>
</dbReference>
<evidence type="ECO:0000256" key="1">
    <source>
        <dbReference type="ARBA" id="ARBA00022490"/>
    </source>
</evidence>
<protein>
    <recommendedName>
        <fullName evidence="5">Segregation and condensation protein B</fullName>
    </recommendedName>
</protein>
<dbReference type="InterPro" id="IPR036388">
    <property type="entry name" value="WH-like_DNA-bd_sf"/>
</dbReference>
<proteinExistence type="inferred from homology"/>
<evidence type="ECO:0000256" key="5">
    <source>
        <dbReference type="HAMAP-Rule" id="MF_01804"/>
    </source>
</evidence>
<evidence type="ECO:0000256" key="2">
    <source>
        <dbReference type="ARBA" id="ARBA00022618"/>
    </source>
</evidence>
<comment type="function">
    <text evidence="5">Participates in chromosomal partition during cell division. May act via the formation of a condensin-like complex containing Smc and ScpA that pull DNA away from mid-cell into both cell halves.</text>
</comment>
<dbReference type="RefSeq" id="WP_386699687.1">
    <property type="nucleotide sequence ID" value="NZ_JBHSSL010000112.1"/>
</dbReference>
<accession>A0ABW1RIY8</accession>
<dbReference type="PANTHER" id="PTHR34298">
    <property type="entry name" value="SEGREGATION AND CONDENSATION PROTEIN B"/>
    <property type="match status" value="1"/>
</dbReference>
<keyword evidence="7" id="KW-1185">Reference proteome</keyword>